<evidence type="ECO:0000256" key="4">
    <source>
        <dbReference type="ARBA" id="ARBA00022475"/>
    </source>
</evidence>
<dbReference type="Proteomes" id="UP001595615">
    <property type="component" value="Unassembled WGS sequence"/>
</dbReference>
<evidence type="ECO:0000256" key="5">
    <source>
        <dbReference type="ARBA" id="ARBA00022692"/>
    </source>
</evidence>
<evidence type="ECO:0000256" key="3">
    <source>
        <dbReference type="ARBA" id="ARBA00022448"/>
    </source>
</evidence>
<sequence length="229" mass="24923">MLERVLTEAPTFFTADNGMFLLAALGRTIAMTAVGCTIGFIVGLGLAVLRRTRRRELLPLKLLATLYVETFRRIPFLVLLVMVLFAVQPLLPDMPLLGIATIAVTLVATAFLSEIIRAGLDSVPRQQTEGAEALGFSPWQTLRHVLIPQSMRVILPPAAAFVVMFVKDTSLASHLGVVELTFSGKILVNRGFSPVLGFGAILALYFALSYPLSRFAACLEKRLASPRNP</sequence>
<feature type="domain" description="ABC transmembrane type-1" evidence="9">
    <location>
        <begin position="25"/>
        <end position="213"/>
    </location>
</feature>
<evidence type="ECO:0000259" key="9">
    <source>
        <dbReference type="PROSITE" id="PS50928"/>
    </source>
</evidence>
<dbReference type="PANTHER" id="PTHR30614">
    <property type="entry name" value="MEMBRANE COMPONENT OF AMINO ACID ABC TRANSPORTER"/>
    <property type="match status" value="1"/>
</dbReference>
<proteinExistence type="inferred from homology"/>
<evidence type="ECO:0000256" key="1">
    <source>
        <dbReference type="ARBA" id="ARBA00004429"/>
    </source>
</evidence>
<evidence type="ECO:0000313" key="11">
    <source>
        <dbReference type="Proteomes" id="UP001595615"/>
    </source>
</evidence>
<protein>
    <submittedName>
        <fullName evidence="10">Amino acid ABC transporter permease</fullName>
    </submittedName>
</protein>
<accession>A0ABV7X9R6</accession>
<feature type="transmembrane region" description="Helical" evidence="8">
    <location>
        <begin position="97"/>
        <end position="116"/>
    </location>
</feature>
<dbReference type="PROSITE" id="PS50928">
    <property type="entry name" value="ABC_TM1"/>
    <property type="match status" value="1"/>
</dbReference>
<keyword evidence="4" id="KW-1003">Cell membrane</keyword>
<evidence type="ECO:0000256" key="7">
    <source>
        <dbReference type="ARBA" id="ARBA00023136"/>
    </source>
</evidence>
<keyword evidence="6 8" id="KW-1133">Transmembrane helix</keyword>
<dbReference type="InterPro" id="IPR000515">
    <property type="entry name" value="MetI-like"/>
</dbReference>
<dbReference type="InterPro" id="IPR043429">
    <property type="entry name" value="ArtM/GltK/GlnP/TcyL/YhdX-like"/>
</dbReference>
<evidence type="ECO:0000313" key="10">
    <source>
        <dbReference type="EMBL" id="MFC3712812.1"/>
    </source>
</evidence>
<keyword evidence="7 8" id="KW-0472">Membrane</keyword>
<organism evidence="10 11">
    <name type="scientific">Sphingoaurantiacus capsulatus</name>
    <dbReference type="NCBI Taxonomy" id="1771310"/>
    <lineage>
        <taxon>Bacteria</taxon>
        <taxon>Pseudomonadati</taxon>
        <taxon>Pseudomonadota</taxon>
        <taxon>Alphaproteobacteria</taxon>
        <taxon>Sphingomonadales</taxon>
        <taxon>Sphingosinicellaceae</taxon>
        <taxon>Sphingoaurantiacus</taxon>
    </lineage>
</organism>
<reference evidence="11" key="1">
    <citation type="journal article" date="2019" name="Int. J. Syst. Evol. Microbiol.">
        <title>The Global Catalogue of Microorganisms (GCM) 10K type strain sequencing project: providing services to taxonomists for standard genome sequencing and annotation.</title>
        <authorList>
            <consortium name="The Broad Institute Genomics Platform"/>
            <consortium name="The Broad Institute Genome Sequencing Center for Infectious Disease"/>
            <person name="Wu L."/>
            <person name="Ma J."/>
        </authorList>
    </citation>
    <scope>NUCLEOTIDE SEQUENCE [LARGE SCALE GENOMIC DNA]</scope>
    <source>
        <strain evidence="11">KCTC 42644</strain>
    </source>
</reference>
<evidence type="ECO:0000256" key="8">
    <source>
        <dbReference type="RuleBase" id="RU363032"/>
    </source>
</evidence>
<gene>
    <name evidence="10" type="ORF">ACFOMD_09540</name>
</gene>
<comment type="similarity">
    <text evidence="2">Belongs to the binding-protein-dependent transport system permease family. HisMQ subfamily.</text>
</comment>
<feature type="transmembrane region" description="Helical" evidence="8">
    <location>
        <begin position="20"/>
        <end position="49"/>
    </location>
</feature>
<keyword evidence="5 8" id="KW-0812">Transmembrane</keyword>
<dbReference type="RefSeq" id="WP_380860431.1">
    <property type="nucleotide sequence ID" value="NZ_JBHRXV010000008.1"/>
</dbReference>
<dbReference type="EMBL" id="JBHRXV010000008">
    <property type="protein sequence ID" value="MFC3712812.1"/>
    <property type="molecule type" value="Genomic_DNA"/>
</dbReference>
<feature type="transmembrane region" description="Helical" evidence="8">
    <location>
        <begin position="192"/>
        <end position="212"/>
    </location>
</feature>
<dbReference type="Pfam" id="PF00528">
    <property type="entry name" value="BPD_transp_1"/>
    <property type="match status" value="1"/>
</dbReference>
<keyword evidence="3 8" id="KW-0813">Transport</keyword>
<comment type="subcellular location">
    <subcellularLocation>
        <location evidence="1">Cell inner membrane</location>
        <topology evidence="1">Multi-pass membrane protein</topology>
    </subcellularLocation>
    <subcellularLocation>
        <location evidence="8">Cell membrane</location>
        <topology evidence="8">Multi-pass membrane protein</topology>
    </subcellularLocation>
</comment>
<dbReference type="CDD" id="cd06261">
    <property type="entry name" value="TM_PBP2"/>
    <property type="match status" value="1"/>
</dbReference>
<evidence type="ECO:0000256" key="2">
    <source>
        <dbReference type="ARBA" id="ARBA00010072"/>
    </source>
</evidence>
<keyword evidence="11" id="KW-1185">Reference proteome</keyword>
<dbReference type="Gene3D" id="1.10.3720.10">
    <property type="entry name" value="MetI-like"/>
    <property type="match status" value="1"/>
</dbReference>
<evidence type="ECO:0000256" key="6">
    <source>
        <dbReference type="ARBA" id="ARBA00022989"/>
    </source>
</evidence>
<comment type="caution">
    <text evidence="10">The sequence shown here is derived from an EMBL/GenBank/DDBJ whole genome shotgun (WGS) entry which is preliminary data.</text>
</comment>
<name>A0ABV7X9R6_9SPHN</name>
<dbReference type="SUPFAM" id="SSF161098">
    <property type="entry name" value="MetI-like"/>
    <property type="match status" value="1"/>
</dbReference>
<dbReference type="PANTHER" id="PTHR30614:SF34">
    <property type="entry name" value="BLR6398 PROTEIN"/>
    <property type="match status" value="1"/>
</dbReference>
<feature type="transmembrane region" description="Helical" evidence="8">
    <location>
        <begin position="70"/>
        <end position="91"/>
    </location>
</feature>
<dbReference type="InterPro" id="IPR010065">
    <property type="entry name" value="AA_ABC_transptr_permease_3TM"/>
</dbReference>
<dbReference type="InterPro" id="IPR035906">
    <property type="entry name" value="MetI-like_sf"/>
</dbReference>
<dbReference type="NCBIfam" id="TIGR01726">
    <property type="entry name" value="HEQRo_perm_3TM"/>
    <property type="match status" value="1"/>
</dbReference>